<evidence type="ECO:0000256" key="1">
    <source>
        <dbReference type="SAM" id="MobiDB-lite"/>
    </source>
</evidence>
<protein>
    <submittedName>
        <fullName evidence="2">Uncharacterized protein</fullName>
    </submittedName>
</protein>
<dbReference type="AlphaFoldDB" id="A0AAW2ULW9"/>
<gene>
    <name evidence="2" type="ORF">Sradi_1214400</name>
</gene>
<reference evidence="2" key="1">
    <citation type="submission" date="2020-06" db="EMBL/GenBank/DDBJ databases">
        <authorList>
            <person name="Li T."/>
            <person name="Hu X."/>
            <person name="Zhang T."/>
            <person name="Song X."/>
            <person name="Zhang H."/>
            <person name="Dai N."/>
            <person name="Sheng W."/>
            <person name="Hou X."/>
            <person name="Wei L."/>
        </authorList>
    </citation>
    <scope>NUCLEOTIDE SEQUENCE</scope>
    <source>
        <strain evidence="2">G02</strain>
        <tissue evidence="2">Leaf</tissue>
    </source>
</reference>
<reference evidence="2" key="2">
    <citation type="journal article" date="2024" name="Plant">
        <title>Genomic evolution and insights into agronomic trait innovations of Sesamum species.</title>
        <authorList>
            <person name="Miao H."/>
            <person name="Wang L."/>
            <person name="Qu L."/>
            <person name="Liu H."/>
            <person name="Sun Y."/>
            <person name="Le M."/>
            <person name="Wang Q."/>
            <person name="Wei S."/>
            <person name="Zheng Y."/>
            <person name="Lin W."/>
            <person name="Duan Y."/>
            <person name="Cao H."/>
            <person name="Xiong S."/>
            <person name="Wang X."/>
            <person name="Wei L."/>
            <person name="Li C."/>
            <person name="Ma Q."/>
            <person name="Ju M."/>
            <person name="Zhao R."/>
            <person name="Li G."/>
            <person name="Mu C."/>
            <person name="Tian Q."/>
            <person name="Mei H."/>
            <person name="Zhang T."/>
            <person name="Gao T."/>
            <person name="Zhang H."/>
        </authorList>
    </citation>
    <scope>NUCLEOTIDE SEQUENCE</scope>
    <source>
        <strain evidence="2">G02</strain>
    </source>
</reference>
<accession>A0AAW2ULW9</accession>
<dbReference type="EMBL" id="JACGWJ010000005">
    <property type="protein sequence ID" value="KAL0418009.1"/>
    <property type="molecule type" value="Genomic_DNA"/>
</dbReference>
<comment type="caution">
    <text evidence="2">The sequence shown here is derived from an EMBL/GenBank/DDBJ whole genome shotgun (WGS) entry which is preliminary data.</text>
</comment>
<name>A0AAW2ULW9_SESRA</name>
<feature type="region of interest" description="Disordered" evidence="1">
    <location>
        <begin position="17"/>
        <end position="36"/>
    </location>
</feature>
<evidence type="ECO:0000313" key="2">
    <source>
        <dbReference type="EMBL" id="KAL0418009.1"/>
    </source>
</evidence>
<proteinExistence type="predicted"/>
<sequence length="86" mass="8917">MLENDWNLVFSTASSETIGEGSNLEGDLDSETRELEGVETTEVAGVTTGVILVAGVTLATGVVTGEVPQTVMDTKGQRTSIAMEAV</sequence>
<organism evidence="2">
    <name type="scientific">Sesamum radiatum</name>
    <name type="common">Black benniseed</name>
    <dbReference type="NCBI Taxonomy" id="300843"/>
    <lineage>
        <taxon>Eukaryota</taxon>
        <taxon>Viridiplantae</taxon>
        <taxon>Streptophyta</taxon>
        <taxon>Embryophyta</taxon>
        <taxon>Tracheophyta</taxon>
        <taxon>Spermatophyta</taxon>
        <taxon>Magnoliopsida</taxon>
        <taxon>eudicotyledons</taxon>
        <taxon>Gunneridae</taxon>
        <taxon>Pentapetalae</taxon>
        <taxon>asterids</taxon>
        <taxon>lamiids</taxon>
        <taxon>Lamiales</taxon>
        <taxon>Pedaliaceae</taxon>
        <taxon>Sesamum</taxon>
    </lineage>
</organism>